<keyword evidence="2" id="KW-1185">Reference proteome</keyword>
<dbReference type="RefSeq" id="WP_308951753.1">
    <property type="nucleotide sequence ID" value="NZ_JARXHW010000047.1"/>
</dbReference>
<gene>
    <name evidence="1" type="ORF">QEH52_15830</name>
</gene>
<protein>
    <submittedName>
        <fullName evidence="1">Uncharacterized protein</fullName>
    </submittedName>
</protein>
<dbReference type="Proteomes" id="UP001225316">
    <property type="component" value="Unassembled WGS sequence"/>
</dbReference>
<organism evidence="1 2">
    <name type="scientific">Thalassobacterium maritimum</name>
    <dbReference type="NCBI Taxonomy" id="3041265"/>
    <lineage>
        <taxon>Bacteria</taxon>
        <taxon>Pseudomonadati</taxon>
        <taxon>Verrucomicrobiota</taxon>
        <taxon>Opitutia</taxon>
        <taxon>Puniceicoccales</taxon>
        <taxon>Coraliomargaritaceae</taxon>
        <taxon>Thalassobacterium</taxon>
    </lineage>
</organism>
<reference evidence="1 2" key="1">
    <citation type="submission" date="2023-04" db="EMBL/GenBank/DDBJ databases">
        <title>A novel bacteria isolated from coastal sediment.</title>
        <authorList>
            <person name="Liu X.-J."/>
            <person name="Du Z.-J."/>
        </authorList>
    </citation>
    <scope>NUCLEOTIDE SEQUENCE [LARGE SCALE GENOMIC DNA]</scope>
    <source>
        <strain evidence="1 2">SDUM461003</strain>
    </source>
</reference>
<proteinExistence type="predicted"/>
<sequence>MTDHATRHEARHFKDLSEILDKPLLLNLVVSKDTEIQQLSEAGVPTYNISAIQLFS</sequence>
<evidence type="ECO:0000313" key="1">
    <source>
        <dbReference type="EMBL" id="MDQ8208996.1"/>
    </source>
</evidence>
<dbReference type="EMBL" id="JARXHW010000047">
    <property type="protein sequence ID" value="MDQ8208996.1"/>
    <property type="molecule type" value="Genomic_DNA"/>
</dbReference>
<evidence type="ECO:0000313" key="2">
    <source>
        <dbReference type="Proteomes" id="UP001225316"/>
    </source>
</evidence>
<accession>A0ABU1AXV4</accession>
<comment type="caution">
    <text evidence="1">The sequence shown here is derived from an EMBL/GenBank/DDBJ whole genome shotgun (WGS) entry which is preliminary data.</text>
</comment>
<name>A0ABU1AXV4_9BACT</name>